<keyword evidence="3" id="KW-0732">Signal</keyword>
<feature type="domain" description="PA" evidence="4">
    <location>
        <begin position="175"/>
        <end position="238"/>
    </location>
</feature>
<dbReference type="FunFam" id="3.40.630.10:FF:000101">
    <property type="entry name" value="N-acetylated alpha-linked acidic dipeptidase like 1"/>
    <property type="match status" value="1"/>
</dbReference>
<feature type="region of interest" description="Disordered" evidence="2">
    <location>
        <begin position="224"/>
        <end position="246"/>
    </location>
</feature>
<dbReference type="CDD" id="cd02121">
    <property type="entry name" value="PA_GCPII_like"/>
    <property type="match status" value="1"/>
</dbReference>
<evidence type="ECO:0000313" key="7">
    <source>
        <dbReference type="EMBL" id="KAF1993810.1"/>
    </source>
</evidence>
<keyword evidence="8" id="KW-1185">Reference proteome</keyword>
<evidence type="ECO:0000259" key="5">
    <source>
        <dbReference type="Pfam" id="PF04253"/>
    </source>
</evidence>
<dbReference type="InterPro" id="IPR039373">
    <property type="entry name" value="Peptidase_M28B"/>
</dbReference>
<dbReference type="Gene3D" id="3.50.30.30">
    <property type="match status" value="1"/>
</dbReference>
<dbReference type="Pfam" id="PF02225">
    <property type="entry name" value="PA"/>
    <property type="match status" value="1"/>
</dbReference>
<dbReference type="Gene3D" id="3.40.630.10">
    <property type="entry name" value="Zn peptidases"/>
    <property type="match status" value="1"/>
</dbReference>
<dbReference type="InterPro" id="IPR046450">
    <property type="entry name" value="PA_dom_sf"/>
</dbReference>
<evidence type="ECO:0000313" key="8">
    <source>
        <dbReference type="Proteomes" id="UP000799779"/>
    </source>
</evidence>
<feature type="chain" id="PRO_5025630692" evidence="3">
    <location>
        <begin position="23"/>
        <end position="729"/>
    </location>
</feature>
<dbReference type="SUPFAM" id="SSF47672">
    <property type="entry name" value="Transferrin receptor-like dimerisation domain"/>
    <property type="match status" value="1"/>
</dbReference>
<dbReference type="EMBL" id="ML977685">
    <property type="protein sequence ID" value="KAF1993810.1"/>
    <property type="molecule type" value="Genomic_DNA"/>
</dbReference>
<evidence type="ECO:0000256" key="1">
    <source>
        <dbReference type="ARBA" id="ARBA00005634"/>
    </source>
</evidence>
<evidence type="ECO:0000256" key="3">
    <source>
        <dbReference type="SAM" id="SignalP"/>
    </source>
</evidence>
<name>A0A6A5VWN1_9PLEO</name>
<feature type="signal peptide" evidence="3">
    <location>
        <begin position="1"/>
        <end position="22"/>
    </location>
</feature>
<dbReference type="Proteomes" id="UP000799779">
    <property type="component" value="Unassembled WGS sequence"/>
</dbReference>
<keyword evidence="7" id="KW-0645">Protease</keyword>
<dbReference type="OrthoDB" id="5841748at2759"/>
<feature type="domain" description="Peptidase M28" evidence="6">
    <location>
        <begin position="350"/>
        <end position="539"/>
    </location>
</feature>
<dbReference type="InterPro" id="IPR007365">
    <property type="entry name" value="TFR-like_dimer_dom"/>
</dbReference>
<protein>
    <submittedName>
        <fullName evidence="7">Glutamate carboxypeptidase II</fullName>
    </submittedName>
</protein>
<dbReference type="Pfam" id="PF04389">
    <property type="entry name" value="Peptidase_M28"/>
    <property type="match status" value="1"/>
</dbReference>
<dbReference type="AlphaFoldDB" id="A0A6A5VWN1"/>
<feature type="compositionally biased region" description="Basic and acidic residues" evidence="2">
    <location>
        <begin position="231"/>
        <end position="241"/>
    </location>
</feature>
<dbReference type="InterPro" id="IPR003137">
    <property type="entry name" value="PA_domain"/>
</dbReference>
<dbReference type="PANTHER" id="PTHR10404:SF46">
    <property type="entry name" value="VACUOLAR PROTEIN SORTING-ASSOCIATED PROTEIN 70"/>
    <property type="match status" value="1"/>
</dbReference>
<dbReference type="Pfam" id="PF04253">
    <property type="entry name" value="TFR_dimer"/>
    <property type="match status" value="1"/>
</dbReference>
<comment type="similarity">
    <text evidence="1">Belongs to the peptidase M28 family. M28B subfamily.</text>
</comment>
<dbReference type="CDD" id="cd08022">
    <property type="entry name" value="M28_PSMA_like"/>
    <property type="match status" value="1"/>
</dbReference>
<dbReference type="SUPFAM" id="SSF52025">
    <property type="entry name" value="PA domain"/>
    <property type="match status" value="1"/>
</dbReference>
<dbReference type="Gene3D" id="1.20.930.40">
    <property type="entry name" value="Transferrin receptor-like, dimerisation domain"/>
    <property type="match status" value="1"/>
</dbReference>
<evidence type="ECO:0000259" key="6">
    <source>
        <dbReference type="Pfam" id="PF04389"/>
    </source>
</evidence>
<reference evidence="7" key="1">
    <citation type="journal article" date="2020" name="Stud. Mycol.">
        <title>101 Dothideomycetes genomes: a test case for predicting lifestyles and emergence of pathogens.</title>
        <authorList>
            <person name="Haridas S."/>
            <person name="Albert R."/>
            <person name="Binder M."/>
            <person name="Bloem J."/>
            <person name="Labutti K."/>
            <person name="Salamov A."/>
            <person name="Andreopoulos B."/>
            <person name="Baker S."/>
            <person name="Barry K."/>
            <person name="Bills G."/>
            <person name="Bluhm B."/>
            <person name="Cannon C."/>
            <person name="Castanera R."/>
            <person name="Culley D."/>
            <person name="Daum C."/>
            <person name="Ezra D."/>
            <person name="Gonzalez J."/>
            <person name="Henrissat B."/>
            <person name="Kuo A."/>
            <person name="Liang C."/>
            <person name="Lipzen A."/>
            <person name="Lutzoni F."/>
            <person name="Magnuson J."/>
            <person name="Mondo S."/>
            <person name="Nolan M."/>
            <person name="Ohm R."/>
            <person name="Pangilinan J."/>
            <person name="Park H.-J."/>
            <person name="Ramirez L."/>
            <person name="Alfaro M."/>
            <person name="Sun H."/>
            <person name="Tritt A."/>
            <person name="Yoshinaga Y."/>
            <person name="Zwiers L.-H."/>
            <person name="Turgeon B."/>
            <person name="Goodwin S."/>
            <person name="Spatafora J."/>
            <person name="Crous P."/>
            <person name="Grigoriev I."/>
        </authorList>
    </citation>
    <scope>NUCLEOTIDE SEQUENCE</scope>
    <source>
        <strain evidence="7">CBS 123094</strain>
    </source>
</reference>
<dbReference type="GO" id="GO:0004180">
    <property type="term" value="F:carboxypeptidase activity"/>
    <property type="evidence" value="ECO:0007669"/>
    <property type="project" value="UniProtKB-KW"/>
</dbReference>
<keyword evidence="7" id="KW-0378">Hydrolase</keyword>
<sequence length="729" mass="81225">MFSRIPIYYFLLFFYTCPLALTCEREFPEYTSEQEFARGLETRAEKFPPEWTKEEEILSKSISAATIKSWASYYTHGNHVAGLNKSQAEATAKQWNENGIKTELVEYEVWLNYPVNGSLVLEGAKEGKHVANLWEDKLPEDETTNWEGQMPGFHGYSASGDVKAEYIYVGLAHKDDFARLKQLNINLKGKIALAKYGGPFRGTKVKNAEREGMVGVVIFSDPGDDGPQVAKGDKAYPEGRARHPSSIQRGSVAYIDQYVGDPTTPGYASKPGVKRTSGEEILPKIPSLPISYRDALPILRALDGYGTTGSAVARSGWVGGLSATYSTGPAPNVTLSLSNKMEGKFKLIWNVIGIINGTESDETIILGNHRDAWMIGGAADPNGGSAILVESTKAFGELVKTGWKPRRNIVFASWDAEEYALIGSTEWVEEFAPWLKDTAFSYINVDTAVNGALPAADATPELRGVAQEVMKKVIYGTQTLYDSWRSTYPYEPESYGFGNLGSSSDYTTFLQYGIGALHFQMARSRTDAVYHYHSNYDSFHWMTKFIDPDFKIHTTVASYLTLLTYQLATSPIMPYDFDHFARNMDYNLREVVGELNRIYSTDIGGTQNYVGLTPYVDAVKNLQTIVKSFAAKISATGFADDSKRVKDANRRMKGLLRAFVDNPGLLGRPFYKALLWAPNRDDGYRPQLAPGIIEALYDRNLDRARDWVGIHKVAFEKAARLMNLTVPFQ</sequence>
<organism evidence="7 8">
    <name type="scientific">Amniculicola lignicola CBS 123094</name>
    <dbReference type="NCBI Taxonomy" id="1392246"/>
    <lineage>
        <taxon>Eukaryota</taxon>
        <taxon>Fungi</taxon>
        <taxon>Dikarya</taxon>
        <taxon>Ascomycota</taxon>
        <taxon>Pezizomycotina</taxon>
        <taxon>Dothideomycetes</taxon>
        <taxon>Pleosporomycetidae</taxon>
        <taxon>Pleosporales</taxon>
        <taxon>Amniculicolaceae</taxon>
        <taxon>Amniculicola</taxon>
    </lineage>
</organism>
<dbReference type="PANTHER" id="PTHR10404">
    <property type="entry name" value="N-ACETYLATED-ALPHA-LINKED ACIDIC DIPEPTIDASE"/>
    <property type="match status" value="1"/>
</dbReference>
<accession>A0A6A5VWN1</accession>
<dbReference type="FunFam" id="3.50.30.30:FF:000008">
    <property type="entry name" value="Glutamate carboxypeptidase 2"/>
    <property type="match status" value="1"/>
</dbReference>
<dbReference type="InterPro" id="IPR007484">
    <property type="entry name" value="Peptidase_M28"/>
</dbReference>
<dbReference type="InterPro" id="IPR036757">
    <property type="entry name" value="TFR-like_dimer_dom_sf"/>
</dbReference>
<evidence type="ECO:0000259" key="4">
    <source>
        <dbReference type="Pfam" id="PF02225"/>
    </source>
</evidence>
<dbReference type="SUPFAM" id="SSF53187">
    <property type="entry name" value="Zn-dependent exopeptidases"/>
    <property type="match status" value="1"/>
</dbReference>
<feature type="domain" description="Transferrin receptor-like dimerisation" evidence="5">
    <location>
        <begin position="612"/>
        <end position="722"/>
    </location>
</feature>
<gene>
    <name evidence="7" type="ORF">P154DRAFT_449199</name>
</gene>
<proteinExistence type="inferred from homology"/>
<keyword evidence="7" id="KW-0121">Carboxypeptidase</keyword>
<evidence type="ECO:0000256" key="2">
    <source>
        <dbReference type="SAM" id="MobiDB-lite"/>
    </source>
</evidence>